<evidence type="ECO:0000313" key="1">
    <source>
        <dbReference type="EMBL" id="PZT47320.1"/>
    </source>
</evidence>
<evidence type="ECO:0008006" key="3">
    <source>
        <dbReference type="Google" id="ProtNLM"/>
    </source>
</evidence>
<dbReference type="OrthoDB" id="5320145at2"/>
<evidence type="ECO:0000313" key="2">
    <source>
        <dbReference type="Proteomes" id="UP000249746"/>
    </source>
</evidence>
<organism evidence="1 2">
    <name type="scientific">Helicobacter valdiviensis</name>
    <dbReference type="NCBI Taxonomy" id="1458358"/>
    <lineage>
        <taxon>Bacteria</taxon>
        <taxon>Pseudomonadati</taxon>
        <taxon>Campylobacterota</taxon>
        <taxon>Epsilonproteobacteria</taxon>
        <taxon>Campylobacterales</taxon>
        <taxon>Helicobacteraceae</taxon>
        <taxon>Helicobacter</taxon>
    </lineage>
</organism>
<dbReference type="Proteomes" id="UP000249746">
    <property type="component" value="Unassembled WGS sequence"/>
</dbReference>
<dbReference type="AlphaFoldDB" id="A0A2W6NED5"/>
<accession>A0A2W6NED5</accession>
<name>A0A2W6NED5_9HELI</name>
<keyword evidence="2" id="KW-1185">Reference proteome</keyword>
<dbReference type="EMBL" id="NBIU01000044">
    <property type="protein sequence ID" value="PZT47320.1"/>
    <property type="molecule type" value="Genomic_DNA"/>
</dbReference>
<comment type="caution">
    <text evidence="1">The sequence shown here is derived from an EMBL/GenBank/DDBJ whole genome shotgun (WGS) entry which is preliminary data.</text>
</comment>
<gene>
    <name evidence="1" type="ORF">B6S12_09690</name>
</gene>
<reference evidence="1 2" key="1">
    <citation type="submission" date="2017-03" db="EMBL/GenBank/DDBJ databases">
        <title>Genomic and clinical evidence uncovers the enterohepatic species Helicobacter valdiviensis as a potential human intestinal pathogen.</title>
        <authorList>
            <person name="Fresia P."/>
            <person name="Jara R."/>
            <person name="Sierra R."/>
            <person name="Ferres I."/>
            <person name="Greif G."/>
            <person name="Iraola G."/>
            <person name="Collado L."/>
        </authorList>
    </citation>
    <scope>NUCLEOTIDE SEQUENCE [LARGE SCALE GENOMIC DNA]</scope>
    <source>
        <strain evidence="1 2">WBE14</strain>
    </source>
</reference>
<proteinExistence type="predicted"/>
<dbReference type="Pfam" id="PF11335">
    <property type="entry name" value="DUF3137"/>
    <property type="match status" value="1"/>
</dbReference>
<dbReference type="InterPro" id="IPR021484">
    <property type="entry name" value="DUF3137"/>
</dbReference>
<protein>
    <recommendedName>
        <fullName evidence="3">DUF3137 domain-containing protein</fullName>
    </recommendedName>
</protein>
<sequence length="143" mass="17083">MFSHFDFLHYFIEEISKNDLYILLKPKKYFDFSKKPDLIKLENTLKILDKEYEIFTNDKEKAKEFLTPIFLEKLSKTQEYFGVSSLFCSVMDNSCMLALPTNRDFFKLNNFELEALRRQFNTLLKELQNISDFGKELKVAFKS</sequence>